<name>A0A0L7KMA9_OPEBR</name>
<reference evidence="5 6" key="1">
    <citation type="journal article" date="2015" name="Genome Biol. Evol.">
        <title>The genome of winter moth (Operophtera brumata) provides a genomic perspective on sexual dimorphism and phenology.</title>
        <authorList>
            <person name="Derks M.F."/>
            <person name="Smit S."/>
            <person name="Salis L."/>
            <person name="Schijlen E."/>
            <person name="Bossers A."/>
            <person name="Mateman C."/>
            <person name="Pijl A.S."/>
            <person name="de Ridder D."/>
            <person name="Groenen M.A."/>
            <person name="Visser M.E."/>
            <person name="Megens H.J."/>
        </authorList>
    </citation>
    <scope>NUCLEOTIDE SEQUENCE [LARGE SCALE GENOMIC DNA]</scope>
    <source>
        <strain evidence="5">WM2013NL</strain>
        <tissue evidence="5">Head and thorax</tissue>
    </source>
</reference>
<dbReference type="GO" id="GO:0032934">
    <property type="term" value="F:sterol binding"/>
    <property type="evidence" value="ECO:0007669"/>
    <property type="project" value="TreeGrafter"/>
</dbReference>
<dbReference type="InterPro" id="IPR000648">
    <property type="entry name" value="Oxysterol-bd"/>
</dbReference>
<evidence type="ECO:0000259" key="4">
    <source>
        <dbReference type="PROSITE" id="PS50003"/>
    </source>
</evidence>
<protein>
    <submittedName>
        <fullName evidence="5">Putative oxysterol binding protein</fullName>
    </submittedName>
</protein>
<dbReference type="InterPro" id="IPR011993">
    <property type="entry name" value="PH-like_dom_sf"/>
</dbReference>
<dbReference type="Proteomes" id="UP000037510">
    <property type="component" value="Unassembled WGS sequence"/>
</dbReference>
<dbReference type="SMART" id="SM00233">
    <property type="entry name" value="PH"/>
    <property type="match status" value="1"/>
</dbReference>
<dbReference type="EMBL" id="JTDY01008705">
    <property type="protein sequence ID" value="KOB64442.1"/>
    <property type="molecule type" value="Genomic_DNA"/>
</dbReference>
<dbReference type="PROSITE" id="PS50003">
    <property type="entry name" value="PH_DOMAIN"/>
    <property type="match status" value="1"/>
</dbReference>
<dbReference type="GO" id="GO:0005829">
    <property type="term" value="C:cytosol"/>
    <property type="evidence" value="ECO:0007669"/>
    <property type="project" value="TreeGrafter"/>
</dbReference>
<organism evidence="5 6">
    <name type="scientific">Operophtera brumata</name>
    <name type="common">Winter moth</name>
    <name type="synonym">Phalaena brumata</name>
    <dbReference type="NCBI Taxonomy" id="104452"/>
    <lineage>
        <taxon>Eukaryota</taxon>
        <taxon>Metazoa</taxon>
        <taxon>Ecdysozoa</taxon>
        <taxon>Arthropoda</taxon>
        <taxon>Hexapoda</taxon>
        <taxon>Insecta</taxon>
        <taxon>Pterygota</taxon>
        <taxon>Neoptera</taxon>
        <taxon>Endopterygota</taxon>
        <taxon>Lepidoptera</taxon>
        <taxon>Glossata</taxon>
        <taxon>Ditrysia</taxon>
        <taxon>Geometroidea</taxon>
        <taxon>Geometridae</taxon>
        <taxon>Larentiinae</taxon>
        <taxon>Operophtera</taxon>
    </lineage>
</organism>
<dbReference type="Gene3D" id="2.30.29.30">
    <property type="entry name" value="Pleckstrin-homology domain (PH domain)/Phosphotyrosine-binding domain (PTB)"/>
    <property type="match status" value="2"/>
</dbReference>
<dbReference type="PANTHER" id="PTHR10972">
    <property type="entry name" value="OXYSTEROL-BINDING PROTEIN-RELATED"/>
    <property type="match status" value="1"/>
</dbReference>
<dbReference type="InterPro" id="IPR001849">
    <property type="entry name" value="PH_domain"/>
</dbReference>
<keyword evidence="3" id="KW-0446">Lipid-binding</keyword>
<keyword evidence="2" id="KW-0445">Lipid transport</keyword>
<evidence type="ECO:0000313" key="5">
    <source>
        <dbReference type="EMBL" id="KOB64442.1"/>
    </source>
</evidence>
<comment type="caution">
    <text evidence="5">The sequence shown here is derived from an EMBL/GenBank/DDBJ whole genome shotgun (WGS) entry which is preliminary data.</text>
</comment>
<gene>
    <name evidence="5" type="ORF">OBRU01_24254</name>
</gene>
<evidence type="ECO:0000256" key="3">
    <source>
        <dbReference type="ARBA" id="ARBA00023121"/>
    </source>
</evidence>
<dbReference type="STRING" id="104452.A0A0L7KMA9"/>
<dbReference type="Pfam" id="PF00169">
    <property type="entry name" value="PH"/>
    <property type="match status" value="1"/>
</dbReference>
<keyword evidence="1" id="KW-0813">Transport</keyword>
<evidence type="ECO:0000313" key="6">
    <source>
        <dbReference type="Proteomes" id="UP000037510"/>
    </source>
</evidence>
<dbReference type="GO" id="GO:0016020">
    <property type="term" value="C:membrane"/>
    <property type="evidence" value="ECO:0007669"/>
    <property type="project" value="TreeGrafter"/>
</dbReference>
<sequence length="187" mass="20827">MTKSSSLGSHRPLSGQLYKYTNVVKGWQQRWFAVDSESGVLSYYLFDGPGDTIYSAIRFCFEMMKSSSLGSHRPLSGQLYKYTNVVKGWQQRWFAVDSESGVLSYYLFDGPGDTVQPGQPARGEAHLAAAVICPSDEDSRTFTINCASGDMLKLRATDARARQEWQAFDLVGIEIAGSKLCEAIRQR</sequence>
<keyword evidence="6" id="KW-1185">Reference proteome</keyword>
<proteinExistence type="predicted"/>
<evidence type="ECO:0000256" key="1">
    <source>
        <dbReference type="ARBA" id="ARBA00022448"/>
    </source>
</evidence>
<dbReference type="GO" id="GO:0006869">
    <property type="term" value="P:lipid transport"/>
    <property type="evidence" value="ECO:0007669"/>
    <property type="project" value="UniProtKB-KW"/>
</dbReference>
<dbReference type="PANTHER" id="PTHR10972:SF141">
    <property type="entry name" value="OXYSTEROL-BINDING PROTEIN"/>
    <property type="match status" value="1"/>
</dbReference>
<feature type="domain" description="PH" evidence="4">
    <location>
        <begin position="72"/>
        <end position="165"/>
    </location>
</feature>
<dbReference type="AlphaFoldDB" id="A0A0L7KMA9"/>
<dbReference type="SUPFAM" id="SSF50729">
    <property type="entry name" value="PH domain-like"/>
    <property type="match status" value="2"/>
</dbReference>
<accession>A0A0L7KMA9</accession>
<evidence type="ECO:0000256" key="2">
    <source>
        <dbReference type="ARBA" id="ARBA00023055"/>
    </source>
</evidence>